<dbReference type="AlphaFoldDB" id="A0A101LVB7"/>
<name>A0A101LVB7_PICGL</name>
<accession>A0A101LVB7</accession>
<comment type="caution">
    <text evidence="1">The sequence shown here is derived from an EMBL/GenBank/DDBJ whole genome shotgun (WGS) entry which is preliminary data.</text>
</comment>
<dbReference type="EMBL" id="LKAM01000014">
    <property type="protein sequence ID" value="KUM46015.1"/>
    <property type="molecule type" value="Genomic_DNA"/>
</dbReference>
<sequence length="68" mass="7562">MATKLLGLVTQNWILGLGYSADQIDWLLDWANRMGWMLGYSTWLIGLATGLDTVPISSSHSVHEKSKL</sequence>
<proteinExistence type="predicted"/>
<geneLocation type="mitochondrion" evidence="1"/>
<evidence type="ECO:0000313" key="1">
    <source>
        <dbReference type="EMBL" id="KUM46015.1"/>
    </source>
</evidence>
<gene>
    <name evidence="1" type="ORF">ABT39_MTgene2118</name>
</gene>
<organism evidence="1">
    <name type="scientific">Picea glauca</name>
    <name type="common">White spruce</name>
    <name type="synonym">Pinus glauca</name>
    <dbReference type="NCBI Taxonomy" id="3330"/>
    <lineage>
        <taxon>Eukaryota</taxon>
        <taxon>Viridiplantae</taxon>
        <taxon>Streptophyta</taxon>
        <taxon>Embryophyta</taxon>
        <taxon>Tracheophyta</taxon>
        <taxon>Spermatophyta</taxon>
        <taxon>Pinopsida</taxon>
        <taxon>Pinidae</taxon>
        <taxon>Conifers I</taxon>
        <taxon>Pinales</taxon>
        <taxon>Pinaceae</taxon>
        <taxon>Picea</taxon>
    </lineage>
</organism>
<keyword evidence="1" id="KW-0496">Mitochondrion</keyword>
<protein>
    <submittedName>
        <fullName evidence="1">Uncharacterized protein</fullName>
    </submittedName>
</protein>
<reference evidence="1" key="1">
    <citation type="journal article" date="2015" name="Genome Biol. Evol.">
        <title>Organellar Genomes of White Spruce (Picea glauca): Assembly and Annotation.</title>
        <authorList>
            <person name="Jackman S.D."/>
            <person name="Warren R.L."/>
            <person name="Gibb E.A."/>
            <person name="Vandervalk B.P."/>
            <person name="Mohamadi H."/>
            <person name="Chu J."/>
            <person name="Raymond A."/>
            <person name="Pleasance S."/>
            <person name="Coope R."/>
            <person name="Wildung M.R."/>
            <person name="Ritland C.E."/>
            <person name="Bousquet J."/>
            <person name="Jones S.J."/>
            <person name="Bohlmann J."/>
            <person name="Birol I."/>
        </authorList>
    </citation>
    <scope>NUCLEOTIDE SEQUENCE [LARGE SCALE GENOMIC DNA]</scope>
    <source>
        <tissue evidence="1">Flushing bud</tissue>
    </source>
</reference>